<dbReference type="Proteomes" id="UP001271007">
    <property type="component" value="Unassembled WGS sequence"/>
</dbReference>
<reference evidence="2" key="1">
    <citation type="submission" date="2023-04" db="EMBL/GenBank/DDBJ databases">
        <title>Black Yeasts Isolated from many extreme environments.</title>
        <authorList>
            <person name="Coleine C."/>
            <person name="Stajich J.E."/>
            <person name="Selbmann L."/>
        </authorList>
    </citation>
    <scope>NUCLEOTIDE SEQUENCE</scope>
    <source>
        <strain evidence="2">CCFEE 5312</strain>
    </source>
</reference>
<protein>
    <submittedName>
        <fullName evidence="2">Uncharacterized protein</fullName>
    </submittedName>
</protein>
<evidence type="ECO:0000313" key="2">
    <source>
        <dbReference type="EMBL" id="KAK3045787.1"/>
    </source>
</evidence>
<keyword evidence="3" id="KW-1185">Reference proteome</keyword>
<sequence>MEKILSTIVARTASDDADGPNGDLHPSPSSSSGQYPYGKEAWDVLWIGHFGVEYTSKTKIWKYRDPQALPLDRLTSKFNNFYEMAQPHQDQQILHNIAPMASYAFALTRPAAERLVWKLREDKAQKFDLALHIECKSLDMLCVAPAPGVMHHHKVDGQRSLSSVGSKNDGKHDLGWWRYRHKYTYNIGWSARCNAVRVGERIGDKWQCMPGLYDANL</sequence>
<gene>
    <name evidence="2" type="ORF">LTR09_012676</name>
</gene>
<name>A0AAJ0D4T6_9PEZI</name>
<evidence type="ECO:0000313" key="3">
    <source>
        <dbReference type="Proteomes" id="UP001271007"/>
    </source>
</evidence>
<dbReference type="AlphaFoldDB" id="A0AAJ0D4T6"/>
<organism evidence="2 3">
    <name type="scientific">Extremus antarcticus</name>
    <dbReference type="NCBI Taxonomy" id="702011"/>
    <lineage>
        <taxon>Eukaryota</taxon>
        <taxon>Fungi</taxon>
        <taxon>Dikarya</taxon>
        <taxon>Ascomycota</taxon>
        <taxon>Pezizomycotina</taxon>
        <taxon>Dothideomycetes</taxon>
        <taxon>Dothideomycetidae</taxon>
        <taxon>Mycosphaerellales</taxon>
        <taxon>Extremaceae</taxon>
        <taxon>Extremus</taxon>
    </lineage>
</organism>
<comment type="caution">
    <text evidence="2">The sequence shown here is derived from an EMBL/GenBank/DDBJ whole genome shotgun (WGS) entry which is preliminary data.</text>
</comment>
<accession>A0AAJ0D4T6</accession>
<proteinExistence type="predicted"/>
<dbReference type="EMBL" id="JAWDJX010000153">
    <property type="protein sequence ID" value="KAK3045787.1"/>
    <property type="molecule type" value="Genomic_DNA"/>
</dbReference>
<feature type="region of interest" description="Disordered" evidence="1">
    <location>
        <begin position="12"/>
        <end position="34"/>
    </location>
</feature>
<evidence type="ECO:0000256" key="1">
    <source>
        <dbReference type="SAM" id="MobiDB-lite"/>
    </source>
</evidence>